<name>B7KWK8_METC4</name>
<dbReference type="AlphaFoldDB" id="B7KWK8"/>
<dbReference type="Proteomes" id="UP000002385">
    <property type="component" value="Chromosome"/>
</dbReference>
<reference evidence="2" key="1">
    <citation type="submission" date="2008-12" db="EMBL/GenBank/DDBJ databases">
        <title>Complete sequence of chromosome of Methylobacterium chloromethanicum CM4.</title>
        <authorList>
            <consortium name="US DOE Joint Genome Institute"/>
            <person name="Lucas S."/>
            <person name="Copeland A."/>
            <person name="Lapidus A."/>
            <person name="Glavina del Rio T."/>
            <person name="Dalin E."/>
            <person name="Tice H."/>
            <person name="Bruce D."/>
            <person name="Goodwin L."/>
            <person name="Pitluck S."/>
            <person name="Chertkov O."/>
            <person name="Brettin T."/>
            <person name="Detter J.C."/>
            <person name="Han C."/>
            <person name="Larimer F."/>
            <person name="Land M."/>
            <person name="Hauser L."/>
            <person name="Kyrpides N."/>
            <person name="Mikhailova N."/>
            <person name="Marx C."/>
            <person name="Richardson P."/>
        </authorList>
    </citation>
    <scope>NUCLEOTIDE SEQUENCE [LARGE SCALE GENOMIC DNA]</scope>
    <source>
        <strain evidence="2">CM4 / NCIMB 13688</strain>
    </source>
</reference>
<dbReference type="RefSeq" id="WP_015952923.1">
    <property type="nucleotide sequence ID" value="NC_011757.1"/>
</dbReference>
<evidence type="ECO:0000313" key="2">
    <source>
        <dbReference type="Proteomes" id="UP000002385"/>
    </source>
</evidence>
<accession>B7KWK8</accession>
<protein>
    <submittedName>
        <fullName evidence="1">Uncharacterized protein</fullName>
    </submittedName>
</protein>
<reference evidence="1 2" key="2">
    <citation type="journal article" date="2012" name="J. Bacteriol.">
        <title>Complete genome sequences of six strains of the genus Methylobacterium.</title>
        <authorList>
            <person name="Marx C.J."/>
            <person name="Bringel F."/>
            <person name="Chistoserdova L."/>
            <person name="Moulin L."/>
            <person name="Farhan Ul Haque M."/>
            <person name="Fleischman D.E."/>
            <person name="Gruffaz C."/>
            <person name="Jourand P."/>
            <person name="Knief C."/>
            <person name="Lee M.C."/>
            <person name="Muller E.E."/>
            <person name="Nadalig T."/>
            <person name="Peyraud R."/>
            <person name="Roselli S."/>
            <person name="Russ L."/>
            <person name="Goodwin L.A."/>
            <person name="Ivanova N."/>
            <person name="Kyrpides N."/>
            <person name="Lajus A."/>
            <person name="Land M.L."/>
            <person name="Medigue C."/>
            <person name="Mikhailova N."/>
            <person name="Nolan M."/>
            <person name="Woyke T."/>
            <person name="Stolyar S."/>
            <person name="Vorholt J.A."/>
            <person name="Vuilleumier S."/>
        </authorList>
    </citation>
    <scope>NUCLEOTIDE SEQUENCE [LARGE SCALE GENOMIC DNA]</scope>
    <source>
        <strain evidence="2">CM4 / NCIMB 13688</strain>
    </source>
</reference>
<sequence length="63" mass="7109">MTLYDTIRTAILEHFDRETVVYLAEDREIVAAPDLASVEELAAEITAAVVRRRDGLTSNFDRV</sequence>
<organism evidence="1 2">
    <name type="scientific">Methylorubrum extorquens (strain CM4 / NCIMB 13688)</name>
    <name type="common">Methylobacterium extorquens</name>
    <dbReference type="NCBI Taxonomy" id="440085"/>
    <lineage>
        <taxon>Bacteria</taxon>
        <taxon>Pseudomonadati</taxon>
        <taxon>Pseudomonadota</taxon>
        <taxon>Alphaproteobacteria</taxon>
        <taxon>Hyphomicrobiales</taxon>
        <taxon>Methylobacteriaceae</taxon>
        <taxon>Methylorubrum</taxon>
    </lineage>
</organism>
<evidence type="ECO:0000313" key="1">
    <source>
        <dbReference type="EMBL" id="ACK86085.1"/>
    </source>
</evidence>
<dbReference type="KEGG" id="mch:Mchl_5324"/>
<proteinExistence type="predicted"/>
<dbReference type="HOGENOM" id="CLU_2880683_0_0_5"/>
<dbReference type="EMBL" id="CP001298">
    <property type="protein sequence ID" value="ACK86085.1"/>
    <property type="molecule type" value="Genomic_DNA"/>
</dbReference>
<gene>
    <name evidence="1" type="ordered locus">Mchl_5324</name>
</gene>